<evidence type="ECO:0000313" key="16">
    <source>
        <dbReference type="EMBL" id="ELR17023.1"/>
    </source>
</evidence>
<dbReference type="GO" id="GO:0005524">
    <property type="term" value="F:ATP binding"/>
    <property type="evidence" value="ECO:0007669"/>
    <property type="project" value="UniProtKB-KW"/>
</dbReference>
<evidence type="ECO:0000256" key="11">
    <source>
        <dbReference type="ARBA" id="ARBA00048351"/>
    </source>
</evidence>
<keyword evidence="6 12" id="KW-0547">Nucleotide-binding</keyword>
<keyword evidence="17" id="KW-1185">Reference proteome</keyword>
<evidence type="ECO:0000256" key="4">
    <source>
        <dbReference type="ARBA" id="ARBA00022490"/>
    </source>
</evidence>
<dbReference type="InterPro" id="IPR011035">
    <property type="entry name" value="Ribosomal_bL25/Gln-tRNA_synth"/>
</dbReference>
<dbReference type="PANTHER" id="PTHR43097:SF5">
    <property type="entry name" value="GLUTAMATE--TRNA LIGASE"/>
    <property type="match status" value="1"/>
</dbReference>
<keyword evidence="4" id="KW-0963">Cytoplasm</keyword>
<dbReference type="PRINTS" id="PR00987">
    <property type="entry name" value="TRNASYNTHGLU"/>
</dbReference>
<dbReference type="Gene3D" id="2.40.240.10">
    <property type="entry name" value="Ribosomal Protein L25, Chain P"/>
    <property type="match status" value="1"/>
</dbReference>
<dbReference type="InterPro" id="IPR020059">
    <property type="entry name" value="Glu/Gln-tRNA-synth_Ib_codon-bd"/>
</dbReference>
<dbReference type="STRING" id="1257118.L8GWR8"/>
<dbReference type="InterPro" id="IPR049437">
    <property type="entry name" value="tRNA-synt_1c_C2"/>
</dbReference>
<dbReference type="GO" id="GO:0005829">
    <property type="term" value="C:cytosol"/>
    <property type="evidence" value="ECO:0007669"/>
    <property type="project" value="TreeGrafter"/>
</dbReference>
<organism evidence="16 17">
    <name type="scientific">Acanthamoeba castellanii (strain ATCC 30010 / Neff)</name>
    <dbReference type="NCBI Taxonomy" id="1257118"/>
    <lineage>
        <taxon>Eukaryota</taxon>
        <taxon>Amoebozoa</taxon>
        <taxon>Discosea</taxon>
        <taxon>Longamoebia</taxon>
        <taxon>Centramoebida</taxon>
        <taxon>Acanthamoebidae</taxon>
        <taxon>Acanthamoeba</taxon>
    </lineage>
</organism>
<dbReference type="GO" id="GO:0004818">
    <property type="term" value="F:glutamate-tRNA ligase activity"/>
    <property type="evidence" value="ECO:0007669"/>
    <property type="project" value="UniProtKB-EC"/>
</dbReference>
<feature type="domain" description="Glutamyl/glutaminyl-tRNA synthetase class Ib anti-codon binding" evidence="14">
    <location>
        <begin position="526"/>
        <end position="617"/>
    </location>
</feature>
<dbReference type="EMBL" id="KB007975">
    <property type="protein sequence ID" value="ELR17023.1"/>
    <property type="molecule type" value="Genomic_DNA"/>
</dbReference>
<dbReference type="InterPro" id="IPR036282">
    <property type="entry name" value="Glutathione-S-Trfase_C_sf"/>
</dbReference>
<dbReference type="EC" id="6.1.1.17" evidence="3"/>
<dbReference type="SUPFAM" id="SSF50715">
    <property type="entry name" value="Ribosomal protein L25-like"/>
    <property type="match status" value="1"/>
</dbReference>
<dbReference type="CDD" id="cd10289">
    <property type="entry name" value="GST_C_AaRS_like"/>
    <property type="match status" value="1"/>
</dbReference>
<comment type="catalytic activity">
    <reaction evidence="11">
        <text>tRNA(Glu) + L-glutamate + ATP = L-glutamyl-tRNA(Glu) + AMP + diphosphate</text>
        <dbReference type="Rhea" id="RHEA:23540"/>
        <dbReference type="Rhea" id="RHEA-COMP:9663"/>
        <dbReference type="Rhea" id="RHEA-COMP:9680"/>
        <dbReference type="ChEBI" id="CHEBI:29985"/>
        <dbReference type="ChEBI" id="CHEBI:30616"/>
        <dbReference type="ChEBI" id="CHEBI:33019"/>
        <dbReference type="ChEBI" id="CHEBI:78442"/>
        <dbReference type="ChEBI" id="CHEBI:78520"/>
        <dbReference type="ChEBI" id="CHEBI:456215"/>
        <dbReference type="EC" id="6.1.1.17"/>
    </reaction>
</comment>
<dbReference type="NCBIfam" id="TIGR00463">
    <property type="entry name" value="gltX_arch"/>
    <property type="match status" value="1"/>
</dbReference>
<dbReference type="InterPro" id="IPR014729">
    <property type="entry name" value="Rossmann-like_a/b/a_fold"/>
</dbReference>
<evidence type="ECO:0000256" key="6">
    <source>
        <dbReference type="ARBA" id="ARBA00022741"/>
    </source>
</evidence>
<dbReference type="InterPro" id="IPR020058">
    <property type="entry name" value="Glu/Gln-tRNA-synth_Ib_cat-dom"/>
</dbReference>
<dbReference type="Gene3D" id="1.20.1050.130">
    <property type="match status" value="1"/>
</dbReference>
<dbReference type="AlphaFoldDB" id="L8GWR8"/>
<dbReference type="Proteomes" id="UP000011083">
    <property type="component" value="Unassembled WGS sequence"/>
</dbReference>
<dbReference type="GO" id="GO:0006424">
    <property type="term" value="P:glutamyl-tRNA aminoacylation"/>
    <property type="evidence" value="ECO:0007669"/>
    <property type="project" value="InterPro"/>
</dbReference>
<dbReference type="Pfam" id="PF03950">
    <property type="entry name" value="tRNA-synt_1c_C"/>
    <property type="match status" value="1"/>
</dbReference>
<protein>
    <recommendedName>
        <fullName evidence="3">glutamate--tRNA ligase</fullName>
        <ecNumber evidence="3">6.1.1.17</ecNumber>
    </recommendedName>
    <alternativeName>
        <fullName evidence="10">Glutamyl-tRNA synthetase</fullName>
    </alternativeName>
</protein>
<evidence type="ECO:0000256" key="1">
    <source>
        <dbReference type="ARBA" id="ARBA00004496"/>
    </source>
</evidence>
<dbReference type="PANTHER" id="PTHR43097">
    <property type="entry name" value="GLUTAMINE-TRNA LIGASE"/>
    <property type="match status" value="1"/>
</dbReference>
<dbReference type="SUPFAM" id="SSF52374">
    <property type="entry name" value="Nucleotidylyl transferase"/>
    <property type="match status" value="1"/>
</dbReference>
<gene>
    <name evidence="16" type="ORF">ACA1_132360</name>
</gene>
<evidence type="ECO:0000256" key="9">
    <source>
        <dbReference type="ARBA" id="ARBA00023146"/>
    </source>
</evidence>
<evidence type="ECO:0000256" key="3">
    <source>
        <dbReference type="ARBA" id="ARBA00012835"/>
    </source>
</evidence>
<dbReference type="Pfam" id="PF00749">
    <property type="entry name" value="tRNA-synt_1c"/>
    <property type="match status" value="1"/>
</dbReference>
<evidence type="ECO:0000313" key="17">
    <source>
        <dbReference type="Proteomes" id="UP000011083"/>
    </source>
</evidence>
<dbReference type="Pfam" id="PF20974">
    <property type="entry name" value="tRNA-synt_1c_C2"/>
    <property type="match status" value="1"/>
</dbReference>
<dbReference type="HAMAP" id="MF_02076">
    <property type="entry name" value="Glu_tRNA_synth_type2"/>
    <property type="match status" value="1"/>
</dbReference>
<evidence type="ECO:0000259" key="13">
    <source>
        <dbReference type="Pfam" id="PF00749"/>
    </source>
</evidence>
<dbReference type="RefSeq" id="XP_004339036.1">
    <property type="nucleotide sequence ID" value="XM_004338988.1"/>
</dbReference>
<dbReference type="FunFam" id="1.10.1160.10:FF:000001">
    <property type="entry name" value="Glutamine--tRNA ligase"/>
    <property type="match status" value="1"/>
</dbReference>
<evidence type="ECO:0000256" key="8">
    <source>
        <dbReference type="ARBA" id="ARBA00022917"/>
    </source>
</evidence>
<keyword evidence="7 12" id="KW-0067">ATP-binding</keyword>
<proteinExistence type="inferred from homology"/>
<reference evidence="16 17" key="1">
    <citation type="journal article" date="2013" name="Genome Biol.">
        <title>Genome of Acanthamoeba castellanii highlights extensive lateral gene transfer and early evolution of tyrosine kinase signaling.</title>
        <authorList>
            <person name="Clarke M."/>
            <person name="Lohan A.J."/>
            <person name="Liu B."/>
            <person name="Lagkouvardos I."/>
            <person name="Roy S."/>
            <person name="Zafar N."/>
            <person name="Bertelli C."/>
            <person name="Schilde C."/>
            <person name="Kianianmomeni A."/>
            <person name="Burglin T.R."/>
            <person name="Frech C."/>
            <person name="Turcotte B."/>
            <person name="Kopec K.O."/>
            <person name="Synnott J.M."/>
            <person name="Choo C."/>
            <person name="Paponov I."/>
            <person name="Finkler A."/>
            <person name="Soon Heng Tan C."/>
            <person name="Hutchins A.P."/>
            <person name="Weinmeier T."/>
            <person name="Rattei T."/>
            <person name="Chu J.S."/>
            <person name="Gimenez G."/>
            <person name="Irimia M."/>
            <person name="Rigden D.J."/>
            <person name="Fitzpatrick D.A."/>
            <person name="Lorenzo-Morales J."/>
            <person name="Bateman A."/>
            <person name="Chiu C.H."/>
            <person name="Tang P."/>
            <person name="Hegemann P."/>
            <person name="Fromm H."/>
            <person name="Raoult D."/>
            <person name="Greub G."/>
            <person name="Miranda-Saavedra D."/>
            <person name="Chen N."/>
            <person name="Nash P."/>
            <person name="Ginger M.L."/>
            <person name="Horn M."/>
            <person name="Schaap P."/>
            <person name="Caler L."/>
            <person name="Loftus B."/>
        </authorList>
    </citation>
    <scope>NUCLEOTIDE SEQUENCE [LARGE SCALE GENOMIC DNA]</scope>
    <source>
        <strain evidence="16 17">Neff</strain>
    </source>
</reference>
<name>L8GWR8_ACACF</name>
<keyword evidence="5 12" id="KW-0436">Ligase</keyword>
<dbReference type="PROSITE" id="PS00178">
    <property type="entry name" value="AA_TRNA_LIGASE_I"/>
    <property type="match status" value="1"/>
</dbReference>
<evidence type="ECO:0000256" key="12">
    <source>
        <dbReference type="RuleBase" id="RU363037"/>
    </source>
</evidence>
<dbReference type="Gene3D" id="3.40.50.620">
    <property type="entry name" value="HUPs"/>
    <property type="match status" value="1"/>
</dbReference>
<accession>L8GWR8</accession>
<dbReference type="OMA" id="CPVVDSH"/>
<dbReference type="InterPro" id="IPR001412">
    <property type="entry name" value="aa-tRNA-synth_I_CS"/>
</dbReference>
<comment type="similarity">
    <text evidence="2">Belongs to the class-I aminoacyl-tRNA synthetase family. Glutamate--tRNA ligase type 2 subfamily.</text>
</comment>
<evidence type="ECO:0000256" key="2">
    <source>
        <dbReference type="ARBA" id="ARBA00008927"/>
    </source>
</evidence>
<evidence type="ECO:0000259" key="15">
    <source>
        <dbReference type="Pfam" id="PF20974"/>
    </source>
</evidence>
<evidence type="ECO:0000256" key="10">
    <source>
        <dbReference type="ARBA" id="ARBA00030865"/>
    </source>
</evidence>
<keyword evidence="9 12" id="KW-0030">Aminoacyl-tRNA synthetase</keyword>
<sequence>MSVIARFPKSDPPLTALVTAEFVPQDKKTGIKFTPKNDKDQEITELAFFPQGDVLRGDHVIARYISRQDPSKGLAGEDAKAQSNVDQWLELALVRLSKKVTDEEAFNAALRLLDAHLTLRTFFVGYGVTLADIGVWGALKLHPLWAKASQTKHANEHLVRWFKYVDSLPQFVAVSTKYAGGTVKTEEAAAAAGAAAGGRKAASKAKYQELEGAEEGKVVTRFPPEPSGYLHMGHVKAALLNYHYAHMYNGKLILRFDDTNPTKESNEFVDSITADLATLGIVPAKITYTSDYFDLIIEKAEYLIKKGLAYIDTTPNEELKTMRKAMIESPFRNQPIEESLRQWQEMKLGSPEGQKCVLRAKIDMQSKVGCMRDPNIFRVVLIPHHRTGSKYKVYPIYDFACPIVDSIEGVTHAGRSNEYHDRDGQYKWFLENLDLAHHPKIKDFSRLNFQYTLLSKRKLQYFVDKGIVEGWNSPAFPTLQGVLRRGLTVEALREFIIAQGSSSRTNLQEMEKLWALNKQIIDPVIPRYTAIETSKKVPFHLTNGPATPYTKSVPRHRKNLELGEKVLTFTNTVYLEQEDAKILKDNEEFTLMNWGNAIVRKITKSDDGVVTAMEGELHLEGDFTTTKWKLTWLPVIDDLIPVDLRKYGYLITKSKLAEDEDFKQWVNPNIISVTSTLGDPNLRLAQKGDRLQLERRGYFIVDQPYLGFDAAQPLVLIQIPDGHKEEIADTSSAAAAAAPAKGKAQQAKNKKAAAQ</sequence>
<dbReference type="FunFam" id="3.90.800.10:FF:000001">
    <property type="entry name" value="Glutamine--tRNA ligase"/>
    <property type="match status" value="1"/>
</dbReference>
<dbReference type="OrthoDB" id="10250478at2759"/>
<dbReference type="GeneID" id="14917752"/>
<evidence type="ECO:0000256" key="5">
    <source>
        <dbReference type="ARBA" id="ARBA00022598"/>
    </source>
</evidence>
<feature type="domain" description="Glutamyl/glutaminyl-tRNA synthetase class Ib catalytic" evidence="13">
    <location>
        <begin position="217"/>
        <end position="522"/>
    </location>
</feature>
<dbReference type="InterPro" id="IPR000924">
    <property type="entry name" value="Glu/Gln-tRNA-synth"/>
</dbReference>
<comment type="subcellular location">
    <subcellularLocation>
        <location evidence="1">Cytoplasm</location>
    </subcellularLocation>
</comment>
<feature type="domain" description="tRNA synthetases class I (E and Q) anti-codon binding" evidence="15">
    <location>
        <begin position="629"/>
        <end position="702"/>
    </location>
</feature>
<dbReference type="FunFam" id="3.40.50.620:FF:000037">
    <property type="entry name" value="Glutamine--tRNA ligase cytoplasmic"/>
    <property type="match status" value="1"/>
</dbReference>
<evidence type="ECO:0000256" key="7">
    <source>
        <dbReference type="ARBA" id="ARBA00022840"/>
    </source>
</evidence>
<dbReference type="SUPFAM" id="SSF47616">
    <property type="entry name" value="GST C-terminal domain-like"/>
    <property type="match status" value="1"/>
</dbReference>
<dbReference type="InterPro" id="IPR050132">
    <property type="entry name" value="Gln/Glu-tRNA_Ligase"/>
</dbReference>
<evidence type="ECO:0000259" key="14">
    <source>
        <dbReference type="Pfam" id="PF03950"/>
    </source>
</evidence>
<dbReference type="VEuPathDB" id="AmoebaDB:ACA1_132360"/>
<dbReference type="InterPro" id="IPR004526">
    <property type="entry name" value="Glu-tRNA-synth_arc/euk"/>
</dbReference>
<dbReference type="InterPro" id="IPR020056">
    <property type="entry name" value="Rbsml_bL25/Gln-tRNA_synth_N"/>
</dbReference>
<dbReference type="KEGG" id="acan:ACA1_132360"/>
<keyword evidence="8 12" id="KW-0648">Protein biosynthesis</keyword>
<dbReference type="GO" id="GO:0017102">
    <property type="term" value="C:methionyl glutamyl tRNA synthetase complex"/>
    <property type="evidence" value="ECO:0007669"/>
    <property type="project" value="TreeGrafter"/>
</dbReference>